<protein>
    <submittedName>
        <fullName evidence="1">Molybdopterin synthase sulfur carrier subunit</fullName>
    </submittedName>
</protein>
<accession>A0A919SNJ5</accession>
<dbReference type="NCBIfam" id="NF041918">
    <property type="entry name" value="SAMP1"/>
    <property type="match status" value="1"/>
</dbReference>
<gene>
    <name evidence="1" type="ORF">Aau02nite_62840</name>
</gene>
<reference evidence="1" key="1">
    <citation type="submission" date="2021-03" db="EMBL/GenBank/DDBJ databases">
        <title>Whole genome shotgun sequence of Actinoplanes auranticolor NBRC 12245.</title>
        <authorList>
            <person name="Komaki H."/>
            <person name="Tamura T."/>
        </authorList>
    </citation>
    <scope>NUCLEOTIDE SEQUENCE</scope>
    <source>
        <strain evidence="1">NBRC 12245</strain>
    </source>
</reference>
<sequence>MPTVLVPGVLRAEAGGAAHLEVGDGGTLAAVLDEMRERWPRLERRIRDESGALRRYVNVYVDGEDCRRSGGLETPVPAGAEIQVLPSVAGG</sequence>
<dbReference type="InterPro" id="IPR012675">
    <property type="entry name" value="Beta-grasp_dom_sf"/>
</dbReference>
<dbReference type="AlphaFoldDB" id="A0A919SNJ5"/>
<name>A0A919SNJ5_9ACTN</name>
<evidence type="ECO:0000313" key="1">
    <source>
        <dbReference type="EMBL" id="GIM74811.1"/>
    </source>
</evidence>
<dbReference type="SUPFAM" id="SSF54285">
    <property type="entry name" value="MoaD/ThiS"/>
    <property type="match status" value="1"/>
</dbReference>
<comment type="caution">
    <text evidence="1">The sequence shown here is derived from an EMBL/GenBank/DDBJ whole genome shotgun (WGS) entry which is preliminary data.</text>
</comment>
<evidence type="ECO:0000313" key="2">
    <source>
        <dbReference type="Proteomes" id="UP000681340"/>
    </source>
</evidence>
<dbReference type="EMBL" id="BOQL01000052">
    <property type="protein sequence ID" value="GIM74811.1"/>
    <property type="molecule type" value="Genomic_DNA"/>
</dbReference>
<dbReference type="InterPro" id="IPR054834">
    <property type="entry name" value="SAMP1_3"/>
</dbReference>
<dbReference type="InterPro" id="IPR003749">
    <property type="entry name" value="ThiS/MoaD-like"/>
</dbReference>
<dbReference type="Proteomes" id="UP000681340">
    <property type="component" value="Unassembled WGS sequence"/>
</dbReference>
<keyword evidence="2" id="KW-1185">Reference proteome</keyword>
<organism evidence="1 2">
    <name type="scientific">Actinoplanes auranticolor</name>
    <dbReference type="NCBI Taxonomy" id="47988"/>
    <lineage>
        <taxon>Bacteria</taxon>
        <taxon>Bacillati</taxon>
        <taxon>Actinomycetota</taxon>
        <taxon>Actinomycetes</taxon>
        <taxon>Micromonosporales</taxon>
        <taxon>Micromonosporaceae</taxon>
        <taxon>Actinoplanes</taxon>
    </lineage>
</organism>
<dbReference type="InterPro" id="IPR052045">
    <property type="entry name" value="Sulfur_Carrier/Prot_Modifier"/>
</dbReference>
<dbReference type="PANTHER" id="PTHR38031:SF1">
    <property type="entry name" value="SULFUR CARRIER PROTEIN CYSO"/>
    <property type="match status" value="1"/>
</dbReference>
<dbReference type="InterPro" id="IPR016155">
    <property type="entry name" value="Mopterin_synth/thiamin_S_b"/>
</dbReference>
<proteinExistence type="predicted"/>
<dbReference type="Gene3D" id="3.10.20.30">
    <property type="match status" value="1"/>
</dbReference>
<dbReference type="Pfam" id="PF02597">
    <property type="entry name" value="ThiS"/>
    <property type="match status" value="1"/>
</dbReference>
<dbReference type="RefSeq" id="WP_212992171.1">
    <property type="nucleotide sequence ID" value="NZ_BAABEA010000002.1"/>
</dbReference>
<dbReference type="PANTHER" id="PTHR38031">
    <property type="entry name" value="SULFUR CARRIER PROTEIN SLR0821-RELATED"/>
    <property type="match status" value="1"/>
</dbReference>